<evidence type="ECO:0000313" key="3">
    <source>
        <dbReference type="Proteomes" id="UP001210865"/>
    </source>
</evidence>
<accession>A0ABY7NWK8</accession>
<sequence>MAAGWMMAVAMPAGDADSVWTANAGRHAMPGRPGASRRDHEAPDANAA</sequence>
<name>A0ABY7NWK8_9SPHN</name>
<protein>
    <submittedName>
        <fullName evidence="2">Uncharacterized protein</fullName>
    </submittedName>
</protein>
<keyword evidence="3" id="KW-1185">Reference proteome</keyword>
<feature type="region of interest" description="Disordered" evidence="1">
    <location>
        <begin position="22"/>
        <end position="48"/>
    </location>
</feature>
<feature type="compositionally biased region" description="Basic and acidic residues" evidence="1">
    <location>
        <begin position="36"/>
        <end position="48"/>
    </location>
</feature>
<evidence type="ECO:0000256" key="1">
    <source>
        <dbReference type="SAM" id="MobiDB-lite"/>
    </source>
</evidence>
<dbReference type="RefSeq" id="WP_270078427.1">
    <property type="nucleotide sequence ID" value="NZ_CP115174.1"/>
</dbReference>
<dbReference type="Proteomes" id="UP001210865">
    <property type="component" value="Chromosome"/>
</dbReference>
<dbReference type="EMBL" id="CP115174">
    <property type="protein sequence ID" value="WBO23796.1"/>
    <property type="molecule type" value="Genomic_DNA"/>
</dbReference>
<reference evidence="2 3" key="1">
    <citation type="submission" date="2022-12" db="EMBL/GenBank/DDBJ databases">
        <title>Sphingomonas abieness sp. nov., an endophytic bacterium isolated from Abies koreana.</title>
        <authorList>
            <person name="Jiang L."/>
            <person name="Lee J."/>
        </authorList>
    </citation>
    <scope>NUCLEOTIDE SEQUENCE [LARGE SCALE GENOMIC DNA]</scope>
    <source>
        <strain evidence="3">PAMB 00755</strain>
    </source>
</reference>
<evidence type="ECO:0000313" key="2">
    <source>
        <dbReference type="EMBL" id="WBO23796.1"/>
    </source>
</evidence>
<proteinExistence type="predicted"/>
<gene>
    <name evidence="2" type="ORF">PBT88_06645</name>
</gene>
<organism evidence="2 3">
    <name type="scientific">Sphingomonas abietis</name>
    <dbReference type="NCBI Taxonomy" id="3012344"/>
    <lineage>
        <taxon>Bacteria</taxon>
        <taxon>Pseudomonadati</taxon>
        <taxon>Pseudomonadota</taxon>
        <taxon>Alphaproteobacteria</taxon>
        <taxon>Sphingomonadales</taxon>
        <taxon>Sphingomonadaceae</taxon>
        <taxon>Sphingomonas</taxon>
    </lineage>
</organism>